<reference evidence="3" key="1">
    <citation type="journal article" date="2013" name="Science">
        <title>Comparative analysis of bat genomes provides insight into the evolution of flight and immunity.</title>
        <authorList>
            <person name="Zhang G."/>
            <person name="Cowled C."/>
            <person name="Shi Z."/>
            <person name="Huang Z."/>
            <person name="Bishop-Lilly K.A."/>
            <person name="Fang X."/>
            <person name="Wynne J.W."/>
            <person name="Xiong Z."/>
            <person name="Baker M.L."/>
            <person name="Zhao W."/>
            <person name="Tachedjian M."/>
            <person name="Zhu Y."/>
            <person name="Zhou P."/>
            <person name="Jiang X."/>
            <person name="Ng J."/>
            <person name="Yang L."/>
            <person name="Wu L."/>
            <person name="Xiao J."/>
            <person name="Feng Y."/>
            <person name="Chen Y."/>
            <person name="Sun X."/>
            <person name="Zhang Y."/>
            <person name="Marsh G.A."/>
            <person name="Crameri G."/>
            <person name="Broder C.C."/>
            <person name="Frey K.G."/>
            <person name="Wang L.F."/>
            <person name="Wang J."/>
        </authorList>
    </citation>
    <scope>NUCLEOTIDE SEQUENCE [LARGE SCALE GENOMIC DNA]</scope>
</reference>
<proteinExistence type="predicted"/>
<evidence type="ECO:0000313" key="2">
    <source>
        <dbReference type="EMBL" id="ELK31948.1"/>
    </source>
</evidence>
<dbReference type="AlphaFoldDB" id="L5M2K2"/>
<accession>L5M2K2</accession>
<feature type="region of interest" description="Disordered" evidence="1">
    <location>
        <begin position="24"/>
        <end position="52"/>
    </location>
</feature>
<organism evidence="2 3">
    <name type="scientific">Myotis davidii</name>
    <name type="common">David's myotis</name>
    <dbReference type="NCBI Taxonomy" id="225400"/>
    <lineage>
        <taxon>Eukaryota</taxon>
        <taxon>Metazoa</taxon>
        <taxon>Chordata</taxon>
        <taxon>Craniata</taxon>
        <taxon>Vertebrata</taxon>
        <taxon>Euteleostomi</taxon>
        <taxon>Mammalia</taxon>
        <taxon>Eutheria</taxon>
        <taxon>Laurasiatheria</taxon>
        <taxon>Chiroptera</taxon>
        <taxon>Yangochiroptera</taxon>
        <taxon>Vespertilionidae</taxon>
        <taxon>Myotis</taxon>
    </lineage>
</organism>
<name>L5M2K2_MYODS</name>
<dbReference type="EMBL" id="KB105943">
    <property type="protein sequence ID" value="ELK31948.1"/>
    <property type="molecule type" value="Genomic_DNA"/>
</dbReference>
<protein>
    <submittedName>
        <fullName evidence="2">Uncharacterized protein</fullName>
    </submittedName>
</protein>
<gene>
    <name evidence="2" type="ORF">MDA_GLEAN10018974</name>
</gene>
<keyword evidence="3" id="KW-1185">Reference proteome</keyword>
<dbReference type="Proteomes" id="UP000010556">
    <property type="component" value="Unassembled WGS sequence"/>
</dbReference>
<evidence type="ECO:0000256" key="1">
    <source>
        <dbReference type="SAM" id="MobiDB-lite"/>
    </source>
</evidence>
<sequence>MTLHPWQRLEEAPSTRHFLYLRSGSSAPAAGDDGFTRPPSQRREAGEPPSCFWNTKPIVQRRSFNLGHI</sequence>
<evidence type="ECO:0000313" key="3">
    <source>
        <dbReference type="Proteomes" id="UP000010556"/>
    </source>
</evidence>